<dbReference type="PANTHER" id="PTHR47966">
    <property type="entry name" value="BETA-SITE APP-CLEAVING ENZYME, ISOFORM A-RELATED"/>
    <property type="match status" value="1"/>
</dbReference>
<dbReference type="Pfam" id="PF00026">
    <property type="entry name" value="Asp"/>
    <property type="match status" value="1"/>
</dbReference>
<accession>A0A1S8X7N2</accession>
<evidence type="ECO:0000313" key="5">
    <source>
        <dbReference type="EMBL" id="OON22719.1"/>
    </source>
</evidence>
<reference evidence="5 6" key="1">
    <citation type="submission" date="2015-03" db="EMBL/GenBank/DDBJ databases">
        <title>Draft genome of the nematode, Opisthorchis viverrini.</title>
        <authorList>
            <person name="Mitreva M."/>
        </authorList>
    </citation>
    <scope>NUCLEOTIDE SEQUENCE [LARGE SCALE GENOMIC DNA]</scope>
    <source>
        <strain evidence="5">Khon Kaen</strain>
    </source>
</reference>
<evidence type="ECO:0000256" key="3">
    <source>
        <dbReference type="RuleBase" id="RU000454"/>
    </source>
</evidence>
<evidence type="ECO:0000256" key="1">
    <source>
        <dbReference type="ARBA" id="ARBA00007447"/>
    </source>
</evidence>
<keyword evidence="6" id="KW-1185">Reference proteome</keyword>
<dbReference type="PROSITE" id="PS51767">
    <property type="entry name" value="PEPTIDASE_A1"/>
    <property type="match status" value="1"/>
</dbReference>
<feature type="active site" evidence="2">
    <location>
        <position position="27"/>
    </location>
</feature>
<dbReference type="SUPFAM" id="SSF50630">
    <property type="entry name" value="Acid proteases"/>
    <property type="match status" value="1"/>
</dbReference>
<dbReference type="AlphaFoldDB" id="A0A1S8X7N2"/>
<proteinExistence type="inferred from homology"/>
<dbReference type="Proteomes" id="UP000243686">
    <property type="component" value="Unassembled WGS sequence"/>
</dbReference>
<feature type="active site" evidence="2">
    <location>
        <position position="212"/>
    </location>
</feature>
<dbReference type="PANTHER" id="PTHR47966:SF51">
    <property type="entry name" value="BETA-SITE APP-CLEAVING ENZYME, ISOFORM A-RELATED"/>
    <property type="match status" value="1"/>
</dbReference>
<keyword evidence="3" id="KW-0378">Hydrolase</keyword>
<feature type="domain" description="Peptidase A1" evidence="4">
    <location>
        <begin position="9"/>
        <end position="273"/>
    </location>
</feature>
<dbReference type="InterPro" id="IPR021109">
    <property type="entry name" value="Peptidase_aspartic_dom_sf"/>
</dbReference>
<dbReference type="InterPro" id="IPR001461">
    <property type="entry name" value="Aspartic_peptidase_A1"/>
</dbReference>
<dbReference type="GO" id="GO:0004190">
    <property type="term" value="F:aspartic-type endopeptidase activity"/>
    <property type="evidence" value="ECO:0007669"/>
    <property type="project" value="UniProtKB-KW"/>
</dbReference>
<feature type="non-terminal residue" evidence="5">
    <location>
        <position position="273"/>
    </location>
</feature>
<keyword evidence="3 5" id="KW-0645">Protease</keyword>
<comment type="similarity">
    <text evidence="1 3">Belongs to the peptidase A1 family.</text>
</comment>
<name>A0A1S8X7N2_OPIVI</name>
<evidence type="ECO:0000313" key="6">
    <source>
        <dbReference type="Proteomes" id="UP000243686"/>
    </source>
</evidence>
<dbReference type="PROSITE" id="PS00141">
    <property type="entry name" value="ASP_PROTEASE"/>
    <property type="match status" value="2"/>
</dbReference>
<dbReference type="PRINTS" id="PR00792">
    <property type="entry name" value="PEPSIN"/>
</dbReference>
<evidence type="ECO:0000259" key="4">
    <source>
        <dbReference type="PROSITE" id="PS51767"/>
    </source>
</evidence>
<organism evidence="5 6">
    <name type="scientific">Opisthorchis viverrini</name>
    <name type="common">Southeast Asian liver fluke</name>
    <dbReference type="NCBI Taxonomy" id="6198"/>
    <lineage>
        <taxon>Eukaryota</taxon>
        <taxon>Metazoa</taxon>
        <taxon>Spiralia</taxon>
        <taxon>Lophotrochozoa</taxon>
        <taxon>Platyhelminthes</taxon>
        <taxon>Trematoda</taxon>
        <taxon>Digenea</taxon>
        <taxon>Opisthorchiida</taxon>
        <taxon>Opisthorchiata</taxon>
        <taxon>Opisthorchiidae</taxon>
        <taxon>Opisthorchis</taxon>
    </lineage>
</organism>
<evidence type="ECO:0000256" key="2">
    <source>
        <dbReference type="PIRSR" id="PIRSR601461-1"/>
    </source>
</evidence>
<dbReference type="InterPro" id="IPR033121">
    <property type="entry name" value="PEPTIDASE_A1"/>
</dbReference>
<dbReference type="EMBL" id="KV891699">
    <property type="protein sequence ID" value="OON22719.1"/>
    <property type="molecule type" value="Genomic_DNA"/>
</dbReference>
<sequence>MLNHWKDFYYGLIGIGTPSKEFRLLFDTGSTVLWVHNRNAQHDLRPFKNIFDPKRSSSFVDDKTGFTAIYSNFAVRGFVGTDIFKLGDQSFKGKFSPVLLFRGEPRQYDWIDGILGLGRRQAYPAFRTTFLDQLLEQGLISRRTFAFVFCKHPLKTGAVIFGEITKDHIPGEVKYVKPSKTETFPNHWVIPIDCIALSTDETLATGLNALVDTGTPITYLPADATTQLYALIGVTKYGNRNVVACDRIPSMPTLRFNFGGFELLLEPRQYIFV</sequence>
<keyword evidence="3" id="KW-0064">Aspartyl protease</keyword>
<gene>
    <name evidence="5" type="ORF">X801_01376</name>
</gene>
<dbReference type="CDD" id="cd05471">
    <property type="entry name" value="pepsin_like"/>
    <property type="match status" value="1"/>
</dbReference>
<protein>
    <submittedName>
        <fullName evidence="5">Eukaryotic aspartyl protease</fullName>
    </submittedName>
</protein>
<dbReference type="Gene3D" id="2.40.70.10">
    <property type="entry name" value="Acid Proteases"/>
    <property type="match status" value="2"/>
</dbReference>
<dbReference type="InterPro" id="IPR034164">
    <property type="entry name" value="Pepsin-like_dom"/>
</dbReference>
<dbReference type="InterPro" id="IPR001969">
    <property type="entry name" value="Aspartic_peptidase_AS"/>
</dbReference>
<dbReference type="GO" id="GO:0006508">
    <property type="term" value="P:proteolysis"/>
    <property type="evidence" value="ECO:0007669"/>
    <property type="project" value="UniProtKB-KW"/>
</dbReference>